<keyword evidence="3 9" id="KW-0812">Transmembrane</keyword>
<keyword evidence="6 11" id="KW-0472">Membrane</keyword>
<evidence type="ECO:0000256" key="8">
    <source>
        <dbReference type="ARBA" id="ARBA00023224"/>
    </source>
</evidence>
<feature type="transmembrane region" description="Helical" evidence="11">
    <location>
        <begin position="20"/>
        <end position="43"/>
    </location>
</feature>
<reference evidence="13" key="1">
    <citation type="submission" date="2021-10" db="EMBL/GenBank/DDBJ databases">
        <title>Tropical sea cucumber genome reveals ecological adaptation and Cuvierian tubules defense mechanism.</title>
        <authorList>
            <person name="Chen T."/>
        </authorList>
    </citation>
    <scope>NUCLEOTIDE SEQUENCE</scope>
    <source>
        <strain evidence="13">Nanhai2018</strain>
        <tissue evidence="13">Muscle</tissue>
    </source>
</reference>
<evidence type="ECO:0000256" key="5">
    <source>
        <dbReference type="ARBA" id="ARBA00023040"/>
    </source>
</evidence>
<evidence type="ECO:0000256" key="9">
    <source>
        <dbReference type="RuleBase" id="RU000688"/>
    </source>
</evidence>
<keyword evidence="8 9" id="KW-0807">Transducer</keyword>
<evidence type="ECO:0000256" key="1">
    <source>
        <dbReference type="ARBA" id="ARBA00004651"/>
    </source>
</evidence>
<keyword evidence="2" id="KW-1003">Cell membrane</keyword>
<dbReference type="CDD" id="cd00637">
    <property type="entry name" value="7tm_classA_rhodopsin-like"/>
    <property type="match status" value="1"/>
</dbReference>
<dbReference type="SUPFAM" id="SSF81321">
    <property type="entry name" value="Family A G protein-coupled receptor-like"/>
    <property type="match status" value="1"/>
</dbReference>
<evidence type="ECO:0000313" key="14">
    <source>
        <dbReference type="Proteomes" id="UP001152320"/>
    </source>
</evidence>
<keyword evidence="14" id="KW-1185">Reference proteome</keyword>
<evidence type="ECO:0000256" key="3">
    <source>
        <dbReference type="ARBA" id="ARBA00022692"/>
    </source>
</evidence>
<name>A0A9Q0YL69_HOLLE</name>
<keyword evidence="5 9" id="KW-0297">G-protein coupled receptor</keyword>
<feature type="transmembrane region" description="Helical" evidence="11">
    <location>
        <begin position="55"/>
        <end position="80"/>
    </location>
</feature>
<comment type="subcellular location">
    <subcellularLocation>
        <location evidence="1">Cell membrane</location>
        <topology evidence="1">Multi-pass membrane protein</topology>
    </subcellularLocation>
</comment>
<evidence type="ECO:0000256" key="10">
    <source>
        <dbReference type="SAM" id="MobiDB-lite"/>
    </source>
</evidence>
<dbReference type="EMBL" id="JAIZAY010000018">
    <property type="protein sequence ID" value="KAJ8024384.1"/>
    <property type="molecule type" value="Genomic_DNA"/>
</dbReference>
<dbReference type="PROSITE" id="PS50262">
    <property type="entry name" value="G_PROTEIN_RECEP_F1_2"/>
    <property type="match status" value="1"/>
</dbReference>
<feature type="transmembrane region" description="Helical" evidence="11">
    <location>
        <begin position="183"/>
        <end position="212"/>
    </location>
</feature>
<dbReference type="InterPro" id="IPR017452">
    <property type="entry name" value="GPCR_Rhodpsn_7TM"/>
</dbReference>
<dbReference type="GO" id="GO:0004930">
    <property type="term" value="F:G protein-coupled receptor activity"/>
    <property type="evidence" value="ECO:0007669"/>
    <property type="project" value="UniProtKB-KW"/>
</dbReference>
<evidence type="ECO:0000256" key="11">
    <source>
        <dbReference type="SAM" id="Phobius"/>
    </source>
</evidence>
<evidence type="ECO:0000256" key="7">
    <source>
        <dbReference type="ARBA" id="ARBA00023170"/>
    </source>
</evidence>
<comment type="caution">
    <text evidence="13">The sequence shown here is derived from an EMBL/GenBank/DDBJ whole genome shotgun (WGS) entry which is preliminary data.</text>
</comment>
<dbReference type="Proteomes" id="UP001152320">
    <property type="component" value="Chromosome 18"/>
</dbReference>
<organism evidence="13 14">
    <name type="scientific">Holothuria leucospilota</name>
    <name type="common">Black long sea cucumber</name>
    <name type="synonym">Mertensiothuria leucospilota</name>
    <dbReference type="NCBI Taxonomy" id="206669"/>
    <lineage>
        <taxon>Eukaryota</taxon>
        <taxon>Metazoa</taxon>
        <taxon>Echinodermata</taxon>
        <taxon>Eleutherozoa</taxon>
        <taxon>Echinozoa</taxon>
        <taxon>Holothuroidea</taxon>
        <taxon>Aspidochirotacea</taxon>
        <taxon>Aspidochirotida</taxon>
        <taxon>Holothuriidae</taxon>
        <taxon>Holothuria</taxon>
    </lineage>
</organism>
<evidence type="ECO:0000256" key="2">
    <source>
        <dbReference type="ARBA" id="ARBA00022475"/>
    </source>
</evidence>
<dbReference type="PROSITE" id="PS00237">
    <property type="entry name" value="G_PROTEIN_RECEP_F1_1"/>
    <property type="match status" value="1"/>
</dbReference>
<dbReference type="PRINTS" id="PR00237">
    <property type="entry name" value="GPCRRHODOPSN"/>
</dbReference>
<feature type="transmembrane region" description="Helical" evidence="11">
    <location>
        <begin position="138"/>
        <end position="163"/>
    </location>
</feature>
<dbReference type="InterPro" id="IPR000276">
    <property type="entry name" value="GPCR_Rhodpsn"/>
</dbReference>
<dbReference type="GO" id="GO:0005886">
    <property type="term" value="C:plasma membrane"/>
    <property type="evidence" value="ECO:0007669"/>
    <property type="project" value="UniProtKB-SubCell"/>
</dbReference>
<feature type="transmembrane region" description="Helical" evidence="11">
    <location>
        <begin position="266"/>
        <end position="283"/>
    </location>
</feature>
<dbReference type="Gene3D" id="1.20.1070.10">
    <property type="entry name" value="Rhodopsin 7-helix transmembrane proteins"/>
    <property type="match status" value="1"/>
</dbReference>
<keyword evidence="7 9" id="KW-0675">Receptor</keyword>
<sequence>MMENGTAGVVVVIPKGDRLVASVVISLSMTVGIVGNTLVVIAFSLSRRLRTKTNVFVVNLATADILTCVSLPVVVLVLLLDVDMPAENWLNTLCAFNFAVTQIFIGTSFTTLALIAVNRYILITKSKETYKRIFRRKFIFLFLCISWLYPTLFVVLPLLSGIGRIGYNYMVHTCGVRAEHSGSFLYSAIVSSSLTIPTTMIVYCYGGIYLFLRRRNKQMQGVRPSKKGRGKKEEEMCSTTSESAGDANNVKRRGSISQKQVDITKSLFYTLVAFFICFAPYTIGEILNVPCRVELYTGMFLIFNSWVNPVLYGVKHPHFRQVFCSILSRRWAEIPGPAFRWMTSSSMRSAAAGIRNKEFDSTSRTFSGKRVSELVMTE</sequence>
<dbReference type="Pfam" id="PF00001">
    <property type="entry name" value="7tm_1"/>
    <property type="match status" value="1"/>
</dbReference>
<accession>A0A9Q0YL69</accession>
<evidence type="ECO:0000256" key="4">
    <source>
        <dbReference type="ARBA" id="ARBA00022989"/>
    </source>
</evidence>
<dbReference type="PANTHER" id="PTHR24228:SF72">
    <property type="entry name" value="G-PROTEIN COUPLED RECEPTORS FAMILY 1 PROFILE DOMAIN-CONTAINING PROTEIN"/>
    <property type="match status" value="1"/>
</dbReference>
<dbReference type="OrthoDB" id="10044919at2759"/>
<dbReference type="PANTHER" id="PTHR24228">
    <property type="entry name" value="B2 BRADYKININ RECEPTOR/ANGIOTENSIN II RECEPTOR"/>
    <property type="match status" value="1"/>
</dbReference>
<gene>
    <name evidence="13" type="ORF">HOLleu_34284</name>
</gene>
<evidence type="ECO:0000256" key="6">
    <source>
        <dbReference type="ARBA" id="ARBA00023136"/>
    </source>
</evidence>
<protein>
    <submittedName>
        <fullName evidence="13">G-protein coupled receptor moody</fullName>
    </submittedName>
</protein>
<feature type="transmembrane region" description="Helical" evidence="11">
    <location>
        <begin position="95"/>
        <end position="117"/>
    </location>
</feature>
<evidence type="ECO:0000259" key="12">
    <source>
        <dbReference type="PROSITE" id="PS50262"/>
    </source>
</evidence>
<dbReference type="SMART" id="SM01381">
    <property type="entry name" value="7TM_GPCR_Srsx"/>
    <property type="match status" value="1"/>
</dbReference>
<proteinExistence type="inferred from homology"/>
<evidence type="ECO:0000313" key="13">
    <source>
        <dbReference type="EMBL" id="KAJ8024384.1"/>
    </source>
</evidence>
<keyword evidence="4 11" id="KW-1133">Transmembrane helix</keyword>
<comment type="similarity">
    <text evidence="9">Belongs to the G-protein coupled receptor 1 family.</text>
</comment>
<dbReference type="AlphaFoldDB" id="A0A9Q0YL69"/>
<feature type="domain" description="G-protein coupled receptors family 1 profile" evidence="12">
    <location>
        <begin position="35"/>
        <end position="312"/>
    </location>
</feature>
<feature type="region of interest" description="Disordered" evidence="10">
    <location>
        <begin position="221"/>
        <end position="248"/>
    </location>
</feature>